<dbReference type="GO" id="GO:0016705">
    <property type="term" value="F:oxidoreductase activity, acting on paired donors, with incorporation or reduction of molecular oxygen"/>
    <property type="evidence" value="ECO:0007669"/>
    <property type="project" value="InterPro"/>
</dbReference>
<dbReference type="GO" id="GO:0020037">
    <property type="term" value="F:heme binding"/>
    <property type="evidence" value="ECO:0007669"/>
    <property type="project" value="InterPro"/>
</dbReference>
<comment type="caution">
    <text evidence="1">The sequence shown here is derived from an EMBL/GenBank/DDBJ whole genome shotgun (WGS) entry which is preliminary data.</text>
</comment>
<keyword evidence="1" id="KW-0503">Monooxygenase</keyword>
<dbReference type="AlphaFoldDB" id="A0A4U6X0U0"/>
<dbReference type="Proteomes" id="UP000310108">
    <property type="component" value="Unassembled WGS sequence"/>
</dbReference>
<evidence type="ECO:0000313" key="1">
    <source>
        <dbReference type="EMBL" id="TKW48349.1"/>
    </source>
</evidence>
<dbReference type="SUPFAM" id="SSF48264">
    <property type="entry name" value="Cytochrome P450"/>
    <property type="match status" value="1"/>
</dbReference>
<accession>A0A4U6X0U0</accession>
<dbReference type="Gene3D" id="1.10.630.10">
    <property type="entry name" value="Cytochrome P450"/>
    <property type="match status" value="1"/>
</dbReference>
<sequence length="112" mass="12833">MFMFSPFFVGAVFAGLLAVYLVRCISSPLWKFPGPRISAFTSLLLKWHELRANRTKYIHGLHQMYGPVVRIAPNEVCFTSYVAVKEIYCSGGSGYDKTEFYDLFKVYGRRCV</sequence>
<protein>
    <submittedName>
        <fullName evidence="1">Putative sterigmatocystin biosynthesismonooxygenase</fullName>
    </submittedName>
</protein>
<reference evidence="1 2" key="1">
    <citation type="journal article" date="2019" name="PLoS ONE">
        <title>Comparative genome analysis indicates high evolutionary potential of pathogenicity genes in Colletotrichum tanaceti.</title>
        <authorList>
            <person name="Lelwala R.V."/>
            <person name="Korhonen P.K."/>
            <person name="Young N.D."/>
            <person name="Scott J.B."/>
            <person name="Ades P.A."/>
            <person name="Gasser R.B."/>
            <person name="Taylor P.W.J."/>
        </authorList>
    </citation>
    <scope>NUCLEOTIDE SEQUENCE [LARGE SCALE GENOMIC DNA]</scope>
    <source>
        <strain evidence="1">BRIP57314</strain>
    </source>
</reference>
<keyword evidence="1" id="KW-0560">Oxidoreductase</keyword>
<name>A0A4U6X0U0_9PEZI</name>
<proteinExistence type="predicted"/>
<dbReference type="GO" id="GO:0004497">
    <property type="term" value="F:monooxygenase activity"/>
    <property type="evidence" value="ECO:0007669"/>
    <property type="project" value="UniProtKB-KW"/>
</dbReference>
<dbReference type="InterPro" id="IPR036396">
    <property type="entry name" value="Cyt_P450_sf"/>
</dbReference>
<evidence type="ECO:0000313" key="2">
    <source>
        <dbReference type="Proteomes" id="UP000310108"/>
    </source>
</evidence>
<dbReference type="EMBL" id="PJEX01001132">
    <property type="protein sequence ID" value="TKW48349.1"/>
    <property type="molecule type" value="Genomic_DNA"/>
</dbReference>
<dbReference type="GO" id="GO:0005506">
    <property type="term" value="F:iron ion binding"/>
    <property type="evidence" value="ECO:0007669"/>
    <property type="project" value="InterPro"/>
</dbReference>
<organism evidence="1 2">
    <name type="scientific">Colletotrichum tanaceti</name>
    <dbReference type="NCBI Taxonomy" id="1306861"/>
    <lineage>
        <taxon>Eukaryota</taxon>
        <taxon>Fungi</taxon>
        <taxon>Dikarya</taxon>
        <taxon>Ascomycota</taxon>
        <taxon>Pezizomycotina</taxon>
        <taxon>Sordariomycetes</taxon>
        <taxon>Hypocreomycetidae</taxon>
        <taxon>Glomerellales</taxon>
        <taxon>Glomerellaceae</taxon>
        <taxon>Colletotrichum</taxon>
        <taxon>Colletotrichum destructivum species complex</taxon>
    </lineage>
</organism>
<dbReference type="STRING" id="1306861.A0A4U6X0U0"/>
<gene>
    <name evidence="1" type="primary">stcB</name>
    <name evidence="1" type="ORF">CTA1_12494</name>
</gene>
<keyword evidence="2" id="KW-1185">Reference proteome</keyword>